<evidence type="ECO:0000313" key="2">
    <source>
        <dbReference type="Proteomes" id="UP001140087"/>
    </source>
</evidence>
<sequence>AAHVVMVALSREEAFVVIEIGSYATKAMRDISDVNKLPTVHIRTRAGVLRPEEGAESDSASRPDSAAASKEAMQVDAPGATPPAALPLGTAEDDGRTGSGDSADASDGGDDGEVGGPSYVFGSALEGADSSTLERTVDILSSGFVDDWDALSAFLRHIVTKELGIRISDNTSAFLFSVPALWTKADLECLVRIAFEHLNAPTVLVMEQPLMALYGNGKVTGIAVDIGHCLTTVTPVIDSCVQSSCIVQTETAGQAVTQHLHERLQADADVRRQFEPEPVPLEFAVAVKESGRCTFQALPAGDGDAPEPQSIEFGGKRYTVSSEILAGAPEMLVSPAGPAGAPLASLLSRAVLGCEADRRAALWESIHLVGGSSQFPGLKERLQLELETTVLPASNIFALSQTQDIAFHSLPEYFVGWRNHGHWTAFLGACLVAKIALTDSRHFVSRAEYNDSGPSIIHTKSF</sequence>
<accession>A0ACC1LE90</accession>
<proteinExistence type="predicted"/>
<comment type="caution">
    <text evidence="1">The sequence shown here is derived from an EMBL/GenBank/DDBJ whole genome shotgun (WGS) entry which is preliminary data.</text>
</comment>
<evidence type="ECO:0000313" key="1">
    <source>
        <dbReference type="EMBL" id="KAJ2805819.1"/>
    </source>
</evidence>
<keyword evidence="2" id="KW-1185">Reference proteome</keyword>
<feature type="non-terminal residue" evidence="1">
    <location>
        <position position="1"/>
    </location>
</feature>
<gene>
    <name evidence="1" type="ORF">H4R21_001116</name>
</gene>
<protein>
    <submittedName>
        <fullName evidence="1">Uncharacterized protein</fullName>
    </submittedName>
</protein>
<name>A0ACC1LE90_9FUNG</name>
<dbReference type="EMBL" id="JANBUN010000208">
    <property type="protein sequence ID" value="KAJ2805819.1"/>
    <property type="molecule type" value="Genomic_DNA"/>
</dbReference>
<organism evidence="1 2">
    <name type="scientific">Coemansia helicoidea</name>
    <dbReference type="NCBI Taxonomy" id="1286919"/>
    <lineage>
        <taxon>Eukaryota</taxon>
        <taxon>Fungi</taxon>
        <taxon>Fungi incertae sedis</taxon>
        <taxon>Zoopagomycota</taxon>
        <taxon>Kickxellomycotina</taxon>
        <taxon>Kickxellomycetes</taxon>
        <taxon>Kickxellales</taxon>
        <taxon>Kickxellaceae</taxon>
        <taxon>Coemansia</taxon>
    </lineage>
</organism>
<reference evidence="1" key="1">
    <citation type="submission" date="2022-07" db="EMBL/GenBank/DDBJ databases">
        <title>Phylogenomic reconstructions and comparative analyses of Kickxellomycotina fungi.</title>
        <authorList>
            <person name="Reynolds N.K."/>
            <person name="Stajich J.E."/>
            <person name="Barry K."/>
            <person name="Grigoriev I.V."/>
            <person name="Crous P."/>
            <person name="Smith M.E."/>
        </authorList>
    </citation>
    <scope>NUCLEOTIDE SEQUENCE</scope>
    <source>
        <strain evidence="1">BCRC 34780</strain>
    </source>
</reference>
<dbReference type="Proteomes" id="UP001140087">
    <property type="component" value="Unassembled WGS sequence"/>
</dbReference>